<dbReference type="Proteomes" id="UP000094056">
    <property type="component" value="Unassembled WGS sequence"/>
</dbReference>
<accession>A0A1E3XGR9</accession>
<protein>
    <submittedName>
        <fullName evidence="1">Uncharacterized protein</fullName>
    </submittedName>
</protein>
<sequence>MDMKTILRTFLFFLVLFFVLQRSSEAALCAFRNPDRDVYVLFLEATGHRSIIKALDSEGQRKIEEFLGQPLDYDEGGEHTFYLILKGEEIIGIIRPHAERGRYGIVEMVWAFTLDGKIIDFVIQRSRERGTKKLKSEEFRKQFRDKSLNDPFTIPGTKEINTSLIMPMKEAFVASSIVAYSAKKNLFLYKYFFPEYTRESEKGEGKKVKKENRR</sequence>
<dbReference type="AlphaFoldDB" id="A0A1E3XGR9"/>
<evidence type="ECO:0000313" key="1">
    <source>
        <dbReference type="EMBL" id="ODS34802.1"/>
    </source>
</evidence>
<organism evidence="1 2">
    <name type="scientific">Candidatus Scalindua rubra</name>
    <dbReference type="NCBI Taxonomy" id="1872076"/>
    <lineage>
        <taxon>Bacteria</taxon>
        <taxon>Pseudomonadati</taxon>
        <taxon>Planctomycetota</taxon>
        <taxon>Candidatus Brocadiia</taxon>
        <taxon>Candidatus Brocadiales</taxon>
        <taxon>Candidatus Scalinduaceae</taxon>
        <taxon>Candidatus Scalindua</taxon>
    </lineage>
</organism>
<evidence type="ECO:0000313" key="2">
    <source>
        <dbReference type="Proteomes" id="UP000094056"/>
    </source>
</evidence>
<name>A0A1E3XGR9_9BACT</name>
<reference evidence="1 2" key="1">
    <citation type="submission" date="2016-07" db="EMBL/GenBank/DDBJ databases">
        <title>Draft genome of Scalindua rubra, obtained from a brine-seawater interface in the Red Sea, sheds light on salt adaptation in anammox bacteria.</title>
        <authorList>
            <person name="Speth D.R."/>
            <person name="Lagkouvardos I."/>
            <person name="Wang Y."/>
            <person name="Qian P.-Y."/>
            <person name="Dutilh B.E."/>
            <person name="Jetten M.S."/>
        </authorList>
    </citation>
    <scope>NUCLEOTIDE SEQUENCE [LARGE SCALE GENOMIC DNA]</scope>
    <source>
        <strain evidence="1">BSI-1</strain>
    </source>
</reference>
<proteinExistence type="predicted"/>
<gene>
    <name evidence="1" type="ORF">SCARUB_00062</name>
</gene>
<dbReference type="EMBL" id="MAYW01000001">
    <property type="protein sequence ID" value="ODS34802.1"/>
    <property type="molecule type" value="Genomic_DNA"/>
</dbReference>
<comment type="caution">
    <text evidence="1">The sequence shown here is derived from an EMBL/GenBank/DDBJ whole genome shotgun (WGS) entry which is preliminary data.</text>
</comment>